<dbReference type="Pfam" id="PF02311">
    <property type="entry name" value="AraC_binding"/>
    <property type="match status" value="1"/>
</dbReference>
<evidence type="ECO:0000256" key="2">
    <source>
        <dbReference type="ARBA" id="ARBA00023125"/>
    </source>
</evidence>
<evidence type="ECO:0000259" key="4">
    <source>
        <dbReference type="PROSITE" id="PS01124"/>
    </source>
</evidence>
<dbReference type="PANTHER" id="PTHR43280">
    <property type="entry name" value="ARAC-FAMILY TRANSCRIPTIONAL REGULATOR"/>
    <property type="match status" value="1"/>
</dbReference>
<evidence type="ECO:0000313" key="5">
    <source>
        <dbReference type="EMBL" id="MDQ8194109.1"/>
    </source>
</evidence>
<evidence type="ECO:0000256" key="3">
    <source>
        <dbReference type="ARBA" id="ARBA00023163"/>
    </source>
</evidence>
<dbReference type="PROSITE" id="PS00041">
    <property type="entry name" value="HTH_ARAC_FAMILY_1"/>
    <property type="match status" value="1"/>
</dbReference>
<accession>A0ABU1AH18</accession>
<gene>
    <name evidence="5" type="ORF">QEH59_06720</name>
</gene>
<dbReference type="SUPFAM" id="SSF46689">
    <property type="entry name" value="Homeodomain-like"/>
    <property type="match status" value="2"/>
</dbReference>
<dbReference type="PANTHER" id="PTHR43280:SF27">
    <property type="entry name" value="TRANSCRIPTIONAL REGULATOR MTLR"/>
    <property type="match status" value="1"/>
</dbReference>
<keyword evidence="2" id="KW-0238">DNA-binding</keyword>
<dbReference type="InterPro" id="IPR020449">
    <property type="entry name" value="Tscrpt_reg_AraC-type_HTH"/>
</dbReference>
<evidence type="ECO:0000256" key="1">
    <source>
        <dbReference type="ARBA" id="ARBA00023015"/>
    </source>
</evidence>
<comment type="caution">
    <text evidence="5">The sequence shown here is derived from an EMBL/GenBank/DDBJ whole genome shotgun (WGS) entry which is preliminary data.</text>
</comment>
<dbReference type="InterPro" id="IPR014710">
    <property type="entry name" value="RmlC-like_jellyroll"/>
</dbReference>
<dbReference type="SMART" id="SM00342">
    <property type="entry name" value="HTH_ARAC"/>
    <property type="match status" value="1"/>
</dbReference>
<proteinExistence type="predicted"/>
<dbReference type="Gene3D" id="1.10.10.60">
    <property type="entry name" value="Homeodomain-like"/>
    <property type="match status" value="2"/>
</dbReference>
<organism evidence="5 6">
    <name type="scientific">Thalassobacterium sedimentorum</name>
    <dbReference type="NCBI Taxonomy" id="3041258"/>
    <lineage>
        <taxon>Bacteria</taxon>
        <taxon>Pseudomonadati</taxon>
        <taxon>Verrucomicrobiota</taxon>
        <taxon>Opitutia</taxon>
        <taxon>Puniceicoccales</taxon>
        <taxon>Coraliomargaritaceae</taxon>
        <taxon>Thalassobacterium</taxon>
    </lineage>
</organism>
<dbReference type="InterPro" id="IPR009057">
    <property type="entry name" value="Homeodomain-like_sf"/>
</dbReference>
<dbReference type="PRINTS" id="PR00032">
    <property type="entry name" value="HTHARAC"/>
</dbReference>
<dbReference type="Proteomes" id="UP001243717">
    <property type="component" value="Unassembled WGS sequence"/>
</dbReference>
<evidence type="ECO:0000313" key="6">
    <source>
        <dbReference type="Proteomes" id="UP001243717"/>
    </source>
</evidence>
<sequence>MTLQLQRVSLRPNQSFFVGRFANPDFNFPYVFHPEIEILYIENGFCNAMVGNTSYRMNTGDIQIIGRNIPHLFHNAPEDSQGPTWAKSIVLVFRPRETIGEHLLSTPELSDIRRIIDRINNSGVHVKGKTREVIRDLLIRQCKLVGIDSMIGLLKILKALSQAPQEDMPAIDGEESSSSAMHDQDIRRLNRVFEYIQQNFNDTISLNEIADIAKMAPASFSRFFRKKTKGTFQNYLIEYRIKEASISLMQSEKNVTEICYETGFNNLSNFNRHFRRLKGKSPTEFRDQWRREHTVK</sequence>
<reference evidence="5 6" key="1">
    <citation type="submission" date="2023-04" db="EMBL/GenBank/DDBJ databases">
        <title>A novel bacteria isolated from coastal sediment.</title>
        <authorList>
            <person name="Liu X.-J."/>
            <person name="Du Z.-J."/>
        </authorList>
    </citation>
    <scope>NUCLEOTIDE SEQUENCE [LARGE SCALE GENOMIC DNA]</scope>
    <source>
        <strain evidence="5 6">SDUM461004</strain>
    </source>
</reference>
<dbReference type="SUPFAM" id="SSF51215">
    <property type="entry name" value="Regulatory protein AraC"/>
    <property type="match status" value="1"/>
</dbReference>
<feature type="domain" description="HTH araC/xylS-type" evidence="4">
    <location>
        <begin position="190"/>
        <end position="288"/>
    </location>
</feature>
<protein>
    <submittedName>
        <fullName evidence="5">AraC family transcriptional regulator</fullName>
    </submittedName>
</protein>
<dbReference type="InterPro" id="IPR018060">
    <property type="entry name" value="HTH_AraC"/>
</dbReference>
<dbReference type="Gene3D" id="2.60.120.10">
    <property type="entry name" value="Jelly Rolls"/>
    <property type="match status" value="1"/>
</dbReference>
<dbReference type="PROSITE" id="PS01124">
    <property type="entry name" value="HTH_ARAC_FAMILY_2"/>
    <property type="match status" value="1"/>
</dbReference>
<keyword evidence="3" id="KW-0804">Transcription</keyword>
<dbReference type="RefSeq" id="WP_308984592.1">
    <property type="nucleotide sequence ID" value="NZ_JARXIC010000008.1"/>
</dbReference>
<dbReference type="InterPro" id="IPR037923">
    <property type="entry name" value="HTH-like"/>
</dbReference>
<dbReference type="InterPro" id="IPR018062">
    <property type="entry name" value="HTH_AraC-typ_CS"/>
</dbReference>
<dbReference type="InterPro" id="IPR003313">
    <property type="entry name" value="AraC-bd"/>
</dbReference>
<dbReference type="EMBL" id="JARXIC010000008">
    <property type="protein sequence ID" value="MDQ8194109.1"/>
    <property type="molecule type" value="Genomic_DNA"/>
</dbReference>
<dbReference type="Pfam" id="PF12833">
    <property type="entry name" value="HTH_18"/>
    <property type="match status" value="1"/>
</dbReference>
<keyword evidence="1" id="KW-0805">Transcription regulation</keyword>
<keyword evidence="6" id="KW-1185">Reference proteome</keyword>
<name>A0ABU1AH18_9BACT</name>